<keyword evidence="4" id="KW-1185">Reference proteome</keyword>
<evidence type="ECO:0000313" key="2">
    <source>
        <dbReference type="EMBL" id="WKW12641.1"/>
    </source>
</evidence>
<dbReference type="AlphaFoldDB" id="A0AA49Q5A9"/>
<evidence type="ECO:0000313" key="3">
    <source>
        <dbReference type="EMBL" id="WKW15548.1"/>
    </source>
</evidence>
<organism evidence="2">
    <name type="scientific">Pseudogemmatithrix spongiicola</name>
    <dbReference type="NCBI Taxonomy" id="3062599"/>
    <lineage>
        <taxon>Bacteria</taxon>
        <taxon>Pseudomonadati</taxon>
        <taxon>Gemmatimonadota</taxon>
        <taxon>Gemmatimonadia</taxon>
        <taxon>Gemmatimonadales</taxon>
        <taxon>Gemmatimonadaceae</taxon>
        <taxon>Pseudogemmatithrix</taxon>
    </lineage>
</organism>
<protein>
    <recommendedName>
        <fullName evidence="1">Replication-associated protein ORF2/G2P domain-containing protein</fullName>
    </recommendedName>
</protein>
<dbReference type="RefSeq" id="WP_367885520.1">
    <property type="nucleotide sequence ID" value="NZ_CP130612.1"/>
</dbReference>
<dbReference type="Pfam" id="PF23343">
    <property type="entry name" value="REP_ORF2-G2P"/>
    <property type="match status" value="1"/>
</dbReference>
<gene>
    <name evidence="2" type="ORF">Strain138_001939</name>
    <name evidence="3" type="ORF">Strain318_001938</name>
</gene>
<accession>A0AA49Q5A9</accession>
<dbReference type="EMBL" id="CP130612">
    <property type="protein sequence ID" value="WKW12641.1"/>
    <property type="molecule type" value="Genomic_DNA"/>
</dbReference>
<dbReference type="KEGG" id="pspc:Strain318_001938"/>
<name>A0AA49Q5A9_9BACT</name>
<feature type="domain" description="Replication-associated protein ORF2/G2P" evidence="1">
    <location>
        <begin position="31"/>
        <end position="125"/>
    </location>
</feature>
<evidence type="ECO:0000313" key="4">
    <source>
        <dbReference type="Proteomes" id="UP001229955"/>
    </source>
</evidence>
<dbReference type="EMBL" id="CP130613">
    <property type="protein sequence ID" value="WKW15548.1"/>
    <property type="molecule type" value="Genomic_DNA"/>
</dbReference>
<dbReference type="Proteomes" id="UP001229955">
    <property type="component" value="Chromosome"/>
</dbReference>
<evidence type="ECO:0000259" key="1">
    <source>
        <dbReference type="Pfam" id="PF23343"/>
    </source>
</evidence>
<proteinExistence type="predicted"/>
<dbReference type="InterPro" id="IPR056906">
    <property type="entry name" value="ORF2/G2P_dom"/>
</dbReference>
<sequence length="140" mass="15911">MGAAHTNTYPLLGEERLTDELGAWLGGHRWNHFVTLTYHYSARGDRQFYRWIRRLEQLAGRSVQFAMFSELTTAGFLHHHALVFGTGGLPANILRESWTSGRSDVQVYDPERGASHYICKRYGKDELAFPNLSAQMPPTA</sequence>
<accession>A0AA49K179</accession>
<reference evidence="2" key="1">
    <citation type="submission" date="2023-07" db="EMBL/GenBank/DDBJ databases">
        <authorList>
            <person name="Haufschild T."/>
            <person name="Kallscheuer N."/>
            <person name="Hammer J."/>
            <person name="Kohn T."/>
            <person name="Kabuu M."/>
            <person name="Jogler M."/>
            <person name="Wohfarth N."/>
            <person name="Heuer A."/>
            <person name="Rohde M."/>
            <person name="van Teeseling M.C.F."/>
            <person name="Jogler C."/>
        </authorList>
    </citation>
    <scope>NUCLEOTIDE SEQUENCE</scope>
    <source>
        <strain evidence="2">Strain 138</strain>
        <strain evidence="3">Strain 318</strain>
    </source>
</reference>